<dbReference type="InterPro" id="IPR051553">
    <property type="entry name" value="Ran_GTPase-activating"/>
</dbReference>
<name>A0A369KQ97_9BACT</name>
<comment type="caution">
    <text evidence="1">The sequence shown here is derived from an EMBL/GenBank/DDBJ whole genome shotgun (WGS) entry which is preliminary data.</text>
</comment>
<dbReference type="EMBL" id="QOVW01000076">
    <property type="protein sequence ID" value="RDB35742.1"/>
    <property type="molecule type" value="Genomic_DNA"/>
</dbReference>
<gene>
    <name evidence="1" type="ORF">DCC88_08565</name>
</gene>
<dbReference type="InterPro" id="IPR000408">
    <property type="entry name" value="Reg_chr_condens"/>
</dbReference>
<dbReference type="InterPro" id="IPR009091">
    <property type="entry name" value="RCC1/BLIP-II"/>
</dbReference>
<keyword evidence="2" id="KW-1185">Reference proteome</keyword>
<dbReference type="Pfam" id="PF13540">
    <property type="entry name" value="RCC1_2"/>
    <property type="match status" value="1"/>
</dbReference>
<dbReference type="Pfam" id="PF00415">
    <property type="entry name" value="RCC1"/>
    <property type="match status" value="3"/>
</dbReference>
<evidence type="ECO:0008006" key="3">
    <source>
        <dbReference type="Google" id="ProtNLM"/>
    </source>
</evidence>
<dbReference type="AlphaFoldDB" id="A0A369KQ97"/>
<dbReference type="SUPFAM" id="SSF50985">
    <property type="entry name" value="RCC1/BLIP-II"/>
    <property type="match status" value="2"/>
</dbReference>
<reference evidence="1" key="1">
    <citation type="submission" date="2018-04" db="EMBL/GenBank/DDBJ databases">
        <title>Draft genome sequence of the Candidatus Spirobacillus cienkowskii, a pathogen of freshwater Daphnia species, reconstructed from hemolymph metagenomic reads.</title>
        <authorList>
            <person name="Bresciani L."/>
            <person name="Lemos L.N."/>
            <person name="Wale N."/>
            <person name="Lin J.Y."/>
            <person name="Fernandes G.R."/>
            <person name="Duffy M.A."/>
            <person name="Rodrigues J.M."/>
        </authorList>
    </citation>
    <scope>NUCLEOTIDE SEQUENCE [LARGE SCALE GENOMIC DNA]</scope>
    <source>
        <strain evidence="1">Binning01</strain>
    </source>
</reference>
<dbReference type="PROSITE" id="PS50012">
    <property type="entry name" value="RCC1_3"/>
    <property type="match status" value="5"/>
</dbReference>
<evidence type="ECO:0000313" key="1">
    <source>
        <dbReference type="EMBL" id="RDB35742.1"/>
    </source>
</evidence>
<dbReference type="GO" id="GO:0005737">
    <property type="term" value="C:cytoplasm"/>
    <property type="evidence" value="ECO:0007669"/>
    <property type="project" value="TreeGrafter"/>
</dbReference>
<proteinExistence type="predicted"/>
<sequence length="427" mass="44273">MLKKRFQFLLIFFLFPLFFNCNKLKDLTDPYVPISLDSFKSLDSLTEQVKALGYVPSYTSQGGEYGLISGADRGMCVVMRNGSIKCWGNNGSGQLGNGNTTTPQLLPVLATALGTTSIAGGVFGVAVSSGLNSSCAFLNSGFNCWGNNGAGQLGLGSTSPATSTSPVLATILSGKTIKQFTVGDTHACVLFSSDSSAFCWGNNNYGQLGDGTLVNSFPGVKPIITEPIRSIAASDFMTCIITFSNNGYCWGNATKNQNFQLGATPTLIISGAAYVSGGDASHVCFIMLDQTVQCLGNNDKGQLGNGQINPGDGTITPFRVPNLLGASMIVAGESHTCAVTKNNTLVSCWGDNSDGQLGNGVSGINKGSTIPLTVTGIPEGSKIVDIASADVGSCVLLSNDDVYCWGNTGSATLASTSAQKILNRADP</sequence>
<protein>
    <recommendedName>
        <fullName evidence="3">Chromosome condensation regulator RCC1</fullName>
    </recommendedName>
</protein>
<dbReference type="GO" id="GO:0005085">
    <property type="term" value="F:guanyl-nucleotide exchange factor activity"/>
    <property type="evidence" value="ECO:0007669"/>
    <property type="project" value="TreeGrafter"/>
</dbReference>
<dbReference type="PANTHER" id="PTHR45982:SF1">
    <property type="entry name" value="REGULATOR OF CHROMOSOME CONDENSATION"/>
    <property type="match status" value="1"/>
</dbReference>
<dbReference type="PANTHER" id="PTHR45982">
    <property type="entry name" value="REGULATOR OF CHROMOSOME CONDENSATION"/>
    <property type="match status" value="1"/>
</dbReference>
<evidence type="ECO:0000313" key="2">
    <source>
        <dbReference type="Proteomes" id="UP000253934"/>
    </source>
</evidence>
<organism evidence="1 2">
    <name type="scientific">Spirobacillus cienkowskii</name>
    <dbReference type="NCBI Taxonomy" id="495820"/>
    <lineage>
        <taxon>Bacteria</taxon>
        <taxon>Pseudomonadati</taxon>
        <taxon>Bdellovibrionota</taxon>
        <taxon>Oligoflexia</taxon>
        <taxon>Silvanigrellales</taxon>
        <taxon>Spirobacillus</taxon>
    </lineage>
</organism>
<dbReference type="Proteomes" id="UP000253934">
    <property type="component" value="Unassembled WGS sequence"/>
</dbReference>
<accession>A0A369KQ97</accession>
<dbReference type="Gene3D" id="2.130.10.30">
    <property type="entry name" value="Regulator of chromosome condensation 1/beta-lactamase-inhibitor protein II"/>
    <property type="match status" value="2"/>
</dbReference>